<dbReference type="STRING" id="414684.RC1_3836"/>
<keyword evidence="1" id="KW-0472">Membrane</keyword>
<feature type="transmembrane region" description="Helical" evidence="1">
    <location>
        <begin position="395"/>
        <end position="415"/>
    </location>
</feature>
<dbReference type="Proteomes" id="UP000001591">
    <property type="component" value="Chromosome"/>
</dbReference>
<dbReference type="KEGG" id="rce:RC1_3836"/>
<name>B6IY05_RHOCS</name>
<dbReference type="eggNOG" id="ENOG502Z8VZ">
    <property type="taxonomic scope" value="Bacteria"/>
</dbReference>
<dbReference type="EMBL" id="CP000613">
    <property type="protein sequence ID" value="ACJ01179.1"/>
    <property type="molecule type" value="Genomic_DNA"/>
</dbReference>
<accession>B6IY05</accession>
<dbReference type="Pfam" id="PF16149">
    <property type="entry name" value="DUF4857"/>
    <property type="match status" value="1"/>
</dbReference>
<keyword evidence="1" id="KW-0812">Transmembrane</keyword>
<protein>
    <recommendedName>
        <fullName evidence="4">DUF4857 domain-containing protein</fullName>
    </recommendedName>
</protein>
<evidence type="ECO:0000256" key="1">
    <source>
        <dbReference type="SAM" id="Phobius"/>
    </source>
</evidence>
<dbReference type="RefSeq" id="WP_012568952.1">
    <property type="nucleotide sequence ID" value="NC_011420.2"/>
</dbReference>
<evidence type="ECO:0000313" key="2">
    <source>
        <dbReference type="EMBL" id="ACJ01179.1"/>
    </source>
</evidence>
<reference evidence="2 3" key="1">
    <citation type="journal article" date="2010" name="BMC Genomics">
        <title>Metabolic flexibility revealed in the genome of the cyst-forming alpha-1 proteobacterium Rhodospirillum centenum.</title>
        <authorList>
            <person name="Lu Y.K."/>
            <person name="Marden J."/>
            <person name="Han M."/>
            <person name="Swingley W.D."/>
            <person name="Mastrian S.D."/>
            <person name="Chowdhury S.R."/>
            <person name="Hao J."/>
            <person name="Helmy T."/>
            <person name="Kim S."/>
            <person name="Kurdoglu A.A."/>
            <person name="Matthies H.J."/>
            <person name="Rollo D."/>
            <person name="Stothard P."/>
            <person name="Blankenship R.E."/>
            <person name="Bauer C.E."/>
            <person name="Touchman J.W."/>
        </authorList>
    </citation>
    <scope>NUCLEOTIDE SEQUENCE [LARGE SCALE GENOMIC DNA]</scope>
    <source>
        <strain evidence="3">ATCC 51521 / SW</strain>
    </source>
</reference>
<organism evidence="2 3">
    <name type="scientific">Rhodospirillum centenum (strain ATCC 51521 / SW)</name>
    <dbReference type="NCBI Taxonomy" id="414684"/>
    <lineage>
        <taxon>Bacteria</taxon>
        <taxon>Pseudomonadati</taxon>
        <taxon>Pseudomonadota</taxon>
        <taxon>Alphaproteobacteria</taxon>
        <taxon>Rhodospirillales</taxon>
        <taxon>Rhodospirillaceae</taxon>
        <taxon>Rhodospirillum</taxon>
    </lineage>
</organism>
<dbReference type="HOGENOM" id="CLU_053148_0_0_5"/>
<keyword evidence="3" id="KW-1185">Reference proteome</keyword>
<dbReference type="OrthoDB" id="5906498at2"/>
<keyword evidence="1" id="KW-1133">Transmembrane helix</keyword>
<evidence type="ECO:0008006" key="4">
    <source>
        <dbReference type="Google" id="ProtNLM"/>
    </source>
</evidence>
<proteinExistence type="predicted"/>
<sequence length="423" mass="46461">MPPVSRLATLFVAVLALCWFLPDLYDRAALPEPVRSSGYYSADAGSFLVRVDGRDDTRFQDEQGNPVTEEAFRRGLPFLYFADLEKHGEFPETVAGVPVTVAEARRQLQMLRLAPRDWNSGGLNLHTLIESAPWGARLSLPDHMFRVMPAGLEFLRVADGRVDRDLSDRFTAAMTRAGVVWPLVAIGGNPSTRKEFDEGYLLVDSANRLFQLKLVKGEPECRATGLTVPGRVRAATVSEHQRREFIGAVVSDDAVHLVTYDDRLVPLPAAGFDADTVSVSLRTDPLNRTVLSTDLSGSTDTPYHLTATDREYRPVHSFDLPLPAEYLASLERRSMVGSALFPLTVSQTSETDDLLHLHLVPAEHLGLAAAGGLLCCALLWLWRRRSRAPLHPLELVTTLLTGVAGLLALLLLGPLSRQRAADA</sequence>
<feature type="transmembrane region" description="Helical" evidence="1">
    <location>
        <begin position="365"/>
        <end position="383"/>
    </location>
</feature>
<dbReference type="InterPro" id="IPR032333">
    <property type="entry name" value="DUF4857"/>
</dbReference>
<evidence type="ECO:0000313" key="3">
    <source>
        <dbReference type="Proteomes" id="UP000001591"/>
    </source>
</evidence>
<gene>
    <name evidence="2" type="ordered locus">RC1_3836</name>
</gene>
<dbReference type="AlphaFoldDB" id="B6IY05"/>